<dbReference type="InterPro" id="IPR027417">
    <property type="entry name" value="P-loop_NTPase"/>
</dbReference>
<dbReference type="PANTHER" id="PTHR19211">
    <property type="entry name" value="ATP-BINDING TRANSPORT PROTEIN-RELATED"/>
    <property type="match status" value="1"/>
</dbReference>
<name>A0A6J7AFV7_9ZZZZ</name>
<dbReference type="Gene3D" id="3.40.50.300">
    <property type="entry name" value="P-loop containing nucleotide triphosphate hydrolases"/>
    <property type="match status" value="1"/>
</dbReference>
<accession>A0A6J7AFV7</accession>
<dbReference type="AlphaFoldDB" id="A0A6J7AFV7"/>
<dbReference type="EMBL" id="CAFABI010000114">
    <property type="protein sequence ID" value="CAB4831613.1"/>
    <property type="molecule type" value="Genomic_DNA"/>
</dbReference>
<dbReference type="InterPro" id="IPR050611">
    <property type="entry name" value="ABCF"/>
</dbReference>
<proteinExistence type="predicted"/>
<dbReference type="PANTHER" id="PTHR19211:SF69">
    <property type="entry name" value="ATP-BINDING PROTEIN UUP"/>
    <property type="match status" value="1"/>
</dbReference>
<evidence type="ECO:0000256" key="1">
    <source>
        <dbReference type="ARBA" id="ARBA00022737"/>
    </source>
</evidence>
<sequence length="65" mass="7370">MLLLDEPTDNLDLASAESLEHALGLYEGTVISVTHDRWFTRGFTRYLIFGANGQVYESPEPVFEH</sequence>
<evidence type="ECO:0000313" key="2">
    <source>
        <dbReference type="EMBL" id="CAB4831613.1"/>
    </source>
</evidence>
<reference evidence="2" key="1">
    <citation type="submission" date="2020-05" db="EMBL/GenBank/DDBJ databases">
        <authorList>
            <person name="Chiriac C."/>
            <person name="Salcher M."/>
            <person name="Ghai R."/>
            <person name="Kavagutti S V."/>
        </authorList>
    </citation>
    <scope>NUCLEOTIDE SEQUENCE</scope>
</reference>
<keyword evidence="1" id="KW-0677">Repeat</keyword>
<dbReference type="SUPFAM" id="SSF52540">
    <property type="entry name" value="P-loop containing nucleoside triphosphate hydrolases"/>
    <property type="match status" value="1"/>
</dbReference>
<protein>
    <submittedName>
        <fullName evidence="2">Unannotated protein</fullName>
    </submittedName>
</protein>
<organism evidence="2">
    <name type="scientific">freshwater metagenome</name>
    <dbReference type="NCBI Taxonomy" id="449393"/>
    <lineage>
        <taxon>unclassified sequences</taxon>
        <taxon>metagenomes</taxon>
        <taxon>ecological metagenomes</taxon>
    </lineage>
</organism>
<gene>
    <name evidence="2" type="ORF">UFOPK3197_00962</name>
</gene>